<comment type="caution">
    <text evidence="2">The sequence shown here is derived from an EMBL/GenBank/DDBJ whole genome shotgun (WGS) entry which is preliminary data.</text>
</comment>
<sequence>DLIFLDLNRWFAKKASIIETLGKVHINYARVREAELVVFGNVNLAALLFRDQDDDSEDELGDTEITPIQQKDV</sequence>
<gene>
    <name evidence="2" type="ORF">ACFFJ2_20610</name>
</gene>
<accession>A0ABV6DDR6</accession>
<name>A0ABV6DDR6_9HYPH</name>
<evidence type="ECO:0000313" key="3">
    <source>
        <dbReference type="Proteomes" id="UP001589755"/>
    </source>
</evidence>
<protein>
    <submittedName>
        <fullName evidence="2">Uncharacterized protein</fullName>
    </submittedName>
</protein>
<evidence type="ECO:0000256" key="1">
    <source>
        <dbReference type="SAM" id="MobiDB-lite"/>
    </source>
</evidence>
<proteinExistence type="predicted"/>
<dbReference type="EMBL" id="JBHLXD010000112">
    <property type="protein sequence ID" value="MFC0210788.1"/>
    <property type="molecule type" value="Genomic_DNA"/>
</dbReference>
<feature type="region of interest" description="Disordered" evidence="1">
    <location>
        <begin position="54"/>
        <end position="73"/>
    </location>
</feature>
<dbReference type="Proteomes" id="UP001589755">
    <property type="component" value="Unassembled WGS sequence"/>
</dbReference>
<dbReference type="RefSeq" id="WP_378074822.1">
    <property type="nucleotide sequence ID" value="NZ_JBHLXD010000112.1"/>
</dbReference>
<keyword evidence="3" id="KW-1185">Reference proteome</keyword>
<evidence type="ECO:0000313" key="2">
    <source>
        <dbReference type="EMBL" id="MFC0210788.1"/>
    </source>
</evidence>
<organism evidence="2 3">
    <name type="scientific">Chelativorans intermedius</name>
    <dbReference type="NCBI Taxonomy" id="515947"/>
    <lineage>
        <taxon>Bacteria</taxon>
        <taxon>Pseudomonadati</taxon>
        <taxon>Pseudomonadota</taxon>
        <taxon>Alphaproteobacteria</taxon>
        <taxon>Hyphomicrobiales</taxon>
        <taxon>Phyllobacteriaceae</taxon>
        <taxon>Chelativorans</taxon>
    </lineage>
</organism>
<reference evidence="2 3" key="1">
    <citation type="submission" date="2024-09" db="EMBL/GenBank/DDBJ databases">
        <authorList>
            <person name="Sun Q."/>
            <person name="Mori K."/>
        </authorList>
    </citation>
    <scope>NUCLEOTIDE SEQUENCE [LARGE SCALE GENOMIC DNA]</scope>
    <source>
        <strain evidence="2 3">CCM 8543</strain>
    </source>
</reference>
<feature type="non-terminal residue" evidence="2">
    <location>
        <position position="1"/>
    </location>
</feature>